<accession>A0A1V0UNV4</accession>
<dbReference type="Proteomes" id="UP000192727">
    <property type="component" value="Chromosome"/>
</dbReference>
<organism evidence="1 2">
    <name type="scientific">Paenibacillus larvae subsp. pulvifaciens</name>
    <dbReference type="NCBI Taxonomy" id="1477"/>
    <lineage>
        <taxon>Bacteria</taxon>
        <taxon>Bacillati</taxon>
        <taxon>Bacillota</taxon>
        <taxon>Bacilli</taxon>
        <taxon>Bacillales</taxon>
        <taxon>Paenibacillaceae</taxon>
        <taxon>Paenibacillus</taxon>
    </lineage>
</organism>
<dbReference type="AlphaFoldDB" id="A0A1V0UNV4"/>
<name>A0A1V0UNV4_9BACL</name>
<sequence>MPYHSDKESGEMERGFKGLSPFELKNKVISLASQSQRKKSHLLLNAGRGNPNWTAAAPERSLLCTGPICRPGNKTHLE</sequence>
<proteinExistence type="predicted"/>
<protein>
    <submittedName>
        <fullName evidence="1">Uncharacterized protein</fullName>
    </submittedName>
</protein>
<reference evidence="1 2" key="1">
    <citation type="submission" date="2017-03" db="EMBL/GenBank/DDBJ databases">
        <title>Paenibacillus larvae genome sequencing.</title>
        <authorList>
            <person name="Dingman D.W."/>
        </authorList>
    </citation>
    <scope>NUCLEOTIDE SEQUENCE [LARGE SCALE GENOMIC DNA]</scope>
    <source>
        <strain evidence="1 2">SAG 10367</strain>
    </source>
</reference>
<dbReference type="EMBL" id="CP020557">
    <property type="protein sequence ID" value="ARF66945.1"/>
    <property type="molecule type" value="Genomic_DNA"/>
</dbReference>
<dbReference type="InterPro" id="IPR015422">
    <property type="entry name" value="PyrdxlP-dep_Trfase_small"/>
</dbReference>
<evidence type="ECO:0000313" key="2">
    <source>
        <dbReference type="Proteomes" id="UP000192727"/>
    </source>
</evidence>
<gene>
    <name evidence="1" type="ORF">B7C51_02685</name>
</gene>
<dbReference type="Gene3D" id="3.90.1150.10">
    <property type="entry name" value="Aspartate Aminotransferase, domain 1"/>
    <property type="match status" value="1"/>
</dbReference>
<dbReference type="RefSeq" id="WP_083038543.1">
    <property type="nucleotide sequence ID" value="NZ_CP020557.1"/>
</dbReference>
<evidence type="ECO:0000313" key="1">
    <source>
        <dbReference type="EMBL" id="ARF66945.1"/>
    </source>
</evidence>